<dbReference type="OrthoDB" id="10518399at2759"/>
<dbReference type="AlphaFoldDB" id="A0A5J5F6K1"/>
<reference evidence="2 3" key="1">
    <citation type="submission" date="2019-09" db="EMBL/GenBank/DDBJ databases">
        <title>Draft genome of the ectomycorrhizal ascomycete Sphaerosporella brunnea.</title>
        <authorList>
            <consortium name="DOE Joint Genome Institute"/>
            <person name="Benucci G.M."/>
            <person name="Marozzi G."/>
            <person name="Antonielli L."/>
            <person name="Sanchez S."/>
            <person name="Marco P."/>
            <person name="Wang X."/>
            <person name="Falini L.B."/>
            <person name="Barry K."/>
            <person name="Haridas S."/>
            <person name="Lipzen A."/>
            <person name="Labutti K."/>
            <person name="Grigoriev I.V."/>
            <person name="Murat C."/>
            <person name="Martin F."/>
            <person name="Albertini E."/>
            <person name="Donnini D."/>
            <person name="Bonito G."/>
        </authorList>
    </citation>
    <scope>NUCLEOTIDE SEQUENCE [LARGE SCALE GENOMIC DNA]</scope>
    <source>
        <strain evidence="2 3">Sb_GMNB300</strain>
    </source>
</reference>
<feature type="region of interest" description="Disordered" evidence="1">
    <location>
        <begin position="139"/>
        <end position="194"/>
    </location>
</feature>
<evidence type="ECO:0000313" key="3">
    <source>
        <dbReference type="Proteomes" id="UP000326924"/>
    </source>
</evidence>
<evidence type="ECO:0000313" key="2">
    <source>
        <dbReference type="EMBL" id="KAA8912332.1"/>
    </source>
</evidence>
<feature type="region of interest" description="Disordered" evidence="1">
    <location>
        <begin position="26"/>
        <end position="61"/>
    </location>
</feature>
<proteinExistence type="predicted"/>
<dbReference type="Proteomes" id="UP000326924">
    <property type="component" value="Unassembled WGS sequence"/>
</dbReference>
<feature type="compositionally biased region" description="Basic and acidic residues" evidence="1">
    <location>
        <begin position="145"/>
        <end position="162"/>
    </location>
</feature>
<comment type="caution">
    <text evidence="2">The sequence shown here is derived from an EMBL/GenBank/DDBJ whole genome shotgun (WGS) entry which is preliminary data.</text>
</comment>
<organism evidence="2 3">
    <name type="scientific">Sphaerosporella brunnea</name>
    <dbReference type="NCBI Taxonomy" id="1250544"/>
    <lineage>
        <taxon>Eukaryota</taxon>
        <taxon>Fungi</taxon>
        <taxon>Dikarya</taxon>
        <taxon>Ascomycota</taxon>
        <taxon>Pezizomycotina</taxon>
        <taxon>Pezizomycetes</taxon>
        <taxon>Pezizales</taxon>
        <taxon>Pyronemataceae</taxon>
        <taxon>Sphaerosporella</taxon>
    </lineage>
</organism>
<keyword evidence="3" id="KW-1185">Reference proteome</keyword>
<evidence type="ECO:0000256" key="1">
    <source>
        <dbReference type="SAM" id="MobiDB-lite"/>
    </source>
</evidence>
<dbReference type="InParanoid" id="A0A5J5F6K1"/>
<feature type="region of interest" description="Disordered" evidence="1">
    <location>
        <begin position="485"/>
        <end position="517"/>
    </location>
</feature>
<dbReference type="EMBL" id="VXIS01000025">
    <property type="protein sequence ID" value="KAA8912332.1"/>
    <property type="molecule type" value="Genomic_DNA"/>
</dbReference>
<accession>A0A5J5F6K1</accession>
<sequence length="517" mass="58344">MSNILPEASWLSPGSKAAYRSIRPSLLEDPVTPVRRNNHPSSNNYHSGLDPNGSIGPERKGCDAFYGGEDGSSGRGTLEALAAYSFKEFPPNELESAEVEDDSVPKTVTLPRAQFLDLCLRAHLLDSFHPEIYSQDLLQGRPSRYAKEGPDPEESPAPKDIQDSNISVIRGRNTISHDPPEPMEQHGNNQKHPPAVDRTVIIAPLPLELKIRDFIHSIIAPGGLRHIHFAPLPGVDFQVGCITFMSAKGAEAYLKYTQEHGFFLSMRAEGEHHDMDDTSGETRTVIMQSLNDGRGGVKKVTLVKKHLDRVRVRMWGKHFDGTPLDVFHNLHLAYEHTLLVWFRLDDTWFCKDLEGEILRNGATRQLKVLGHVDDVLEELEMIRFSPLEYSGGGVSLEFVNYFTGVRGGKDCMKLSDQRSAVMLRFFSLHHAIMAKRYFDMRKGYESRSFYVRDYADREVETLKWHTYPKVGESGEAKRELLRQIDPDFGFETPQRRGNSDEYGLEQEEGVSEGGFDS</sequence>
<name>A0A5J5F6K1_9PEZI</name>
<gene>
    <name evidence="2" type="ORF">FN846DRAFT_933605</name>
</gene>
<protein>
    <submittedName>
        <fullName evidence="2">Uncharacterized protein</fullName>
    </submittedName>
</protein>